<organism evidence="1 2">
    <name type="scientific">Clonostachys solani</name>
    <dbReference type="NCBI Taxonomy" id="160281"/>
    <lineage>
        <taxon>Eukaryota</taxon>
        <taxon>Fungi</taxon>
        <taxon>Dikarya</taxon>
        <taxon>Ascomycota</taxon>
        <taxon>Pezizomycotina</taxon>
        <taxon>Sordariomycetes</taxon>
        <taxon>Hypocreomycetidae</taxon>
        <taxon>Hypocreales</taxon>
        <taxon>Bionectriaceae</taxon>
        <taxon>Clonostachys</taxon>
    </lineage>
</organism>
<dbReference type="EMBL" id="CABFOC020000002">
    <property type="protein sequence ID" value="CAH0037896.1"/>
    <property type="molecule type" value="Genomic_DNA"/>
</dbReference>
<keyword evidence="2" id="KW-1185">Reference proteome</keyword>
<dbReference type="AlphaFoldDB" id="A0A9N9VZ58"/>
<reference evidence="1 2" key="2">
    <citation type="submission" date="2021-10" db="EMBL/GenBank/DDBJ databases">
        <authorList>
            <person name="Piombo E."/>
        </authorList>
    </citation>
    <scope>NUCLEOTIDE SEQUENCE [LARGE SCALE GENOMIC DNA]</scope>
</reference>
<comment type="caution">
    <text evidence="1">The sequence shown here is derived from an EMBL/GenBank/DDBJ whole genome shotgun (WGS) entry which is preliminary data.</text>
</comment>
<evidence type="ECO:0000313" key="2">
    <source>
        <dbReference type="Proteomes" id="UP000775872"/>
    </source>
</evidence>
<sequence>MTISACRRYFDSGEIMRLDDRLPLSRHGSSSGATGIVIKQEPQYVVRYFCWDSVPRNVGLCYRSHEH</sequence>
<name>A0A9N9VZ58_9HYPO</name>
<dbReference type="Proteomes" id="UP000775872">
    <property type="component" value="Unassembled WGS sequence"/>
</dbReference>
<accession>A0A9N9VZ58</accession>
<protein>
    <submittedName>
        <fullName evidence="1">Uncharacterized protein</fullName>
    </submittedName>
</protein>
<dbReference type="OrthoDB" id="10306868at2759"/>
<gene>
    <name evidence="1" type="ORF">CSOL1703_00003060</name>
</gene>
<proteinExistence type="predicted"/>
<reference evidence="2" key="1">
    <citation type="submission" date="2019-06" db="EMBL/GenBank/DDBJ databases">
        <authorList>
            <person name="Broberg M."/>
        </authorList>
    </citation>
    <scope>NUCLEOTIDE SEQUENCE [LARGE SCALE GENOMIC DNA]</scope>
</reference>
<evidence type="ECO:0000313" key="1">
    <source>
        <dbReference type="EMBL" id="CAH0037896.1"/>
    </source>
</evidence>